<dbReference type="PANTHER" id="PTHR42943">
    <property type="entry name" value="GLUTATHIONE S-TRANSFERASE KAPPA"/>
    <property type="match status" value="1"/>
</dbReference>
<dbReference type="GO" id="GO:0004602">
    <property type="term" value="F:glutathione peroxidase activity"/>
    <property type="evidence" value="ECO:0007669"/>
    <property type="project" value="TreeGrafter"/>
</dbReference>
<gene>
    <name evidence="2" type="primary">GSTK1_2</name>
    <name evidence="2" type="ORF">DERF_002411</name>
</gene>
<dbReference type="InterPro" id="IPR051924">
    <property type="entry name" value="GST_Kappa/NadH"/>
</dbReference>
<keyword evidence="3" id="KW-1185">Reference proteome</keyword>
<dbReference type="EMBL" id="ASGP02000001">
    <property type="protein sequence ID" value="KAH9528465.1"/>
    <property type="molecule type" value="Genomic_DNA"/>
</dbReference>
<dbReference type="Pfam" id="PF01323">
    <property type="entry name" value="DSBA"/>
    <property type="match status" value="1"/>
</dbReference>
<dbReference type="InterPro" id="IPR036249">
    <property type="entry name" value="Thioredoxin-like_sf"/>
</dbReference>
<dbReference type="InterPro" id="IPR001853">
    <property type="entry name" value="DSBA-like_thioredoxin_dom"/>
</dbReference>
<evidence type="ECO:0000313" key="2">
    <source>
        <dbReference type="EMBL" id="KAH9528465.1"/>
    </source>
</evidence>
<dbReference type="Gene3D" id="3.40.30.10">
    <property type="entry name" value="Glutaredoxin"/>
    <property type="match status" value="1"/>
</dbReference>
<dbReference type="PANTHER" id="PTHR42943:SF4">
    <property type="entry name" value="C2H2-TYPE DOMAIN-CONTAINING PROTEIN"/>
    <property type="match status" value="1"/>
</dbReference>
<protein>
    <submittedName>
        <fullName evidence="2">Glutathione S-transferase kappa 1</fullName>
    </submittedName>
</protein>
<organism evidence="2 3">
    <name type="scientific">Dermatophagoides farinae</name>
    <name type="common">American house dust mite</name>
    <dbReference type="NCBI Taxonomy" id="6954"/>
    <lineage>
        <taxon>Eukaryota</taxon>
        <taxon>Metazoa</taxon>
        <taxon>Ecdysozoa</taxon>
        <taxon>Arthropoda</taxon>
        <taxon>Chelicerata</taxon>
        <taxon>Arachnida</taxon>
        <taxon>Acari</taxon>
        <taxon>Acariformes</taxon>
        <taxon>Sarcoptiformes</taxon>
        <taxon>Astigmata</taxon>
        <taxon>Psoroptidia</taxon>
        <taxon>Analgoidea</taxon>
        <taxon>Pyroglyphidae</taxon>
        <taxon>Dermatophagoidinae</taxon>
        <taxon>Dermatophagoides</taxon>
    </lineage>
</organism>
<dbReference type="GO" id="GO:0005777">
    <property type="term" value="C:peroxisome"/>
    <property type="evidence" value="ECO:0007669"/>
    <property type="project" value="TreeGrafter"/>
</dbReference>
<accession>A0A922IEC0</accession>
<dbReference type="Proteomes" id="UP000790347">
    <property type="component" value="Unassembled WGS sequence"/>
</dbReference>
<reference evidence="2" key="2">
    <citation type="journal article" date="2022" name="Res Sq">
        <title>Comparative Genomics Reveals Insights into the Divergent Evolution of Astigmatic Mites and Household Pest Adaptations.</title>
        <authorList>
            <person name="Xiong Q."/>
            <person name="Wan A.T.-Y."/>
            <person name="Liu X.-Y."/>
            <person name="Fung C.S.-H."/>
            <person name="Xiao X."/>
            <person name="Malainual N."/>
            <person name="Hou J."/>
            <person name="Wang L."/>
            <person name="Wang M."/>
            <person name="Yang K."/>
            <person name="Cui Y."/>
            <person name="Leung E."/>
            <person name="Nong W."/>
            <person name="Shin S.-K."/>
            <person name="Au S."/>
            <person name="Jeong K.Y."/>
            <person name="Chew F.T."/>
            <person name="Hui J."/>
            <person name="Leung T.F."/>
            <person name="Tungtrongchitr A."/>
            <person name="Zhong N."/>
            <person name="Liu Z."/>
            <person name="Tsui S."/>
        </authorList>
    </citation>
    <scope>NUCLEOTIDE SEQUENCE</scope>
    <source>
        <strain evidence="2">Derf</strain>
        <tissue evidence="2">Whole organism</tissue>
    </source>
</reference>
<comment type="caution">
    <text evidence="2">The sequence shown here is derived from an EMBL/GenBank/DDBJ whole genome shotgun (WGS) entry which is preliminary data.</text>
</comment>
<dbReference type="SUPFAM" id="SSF52833">
    <property type="entry name" value="Thioredoxin-like"/>
    <property type="match status" value="1"/>
</dbReference>
<reference evidence="2" key="1">
    <citation type="submission" date="2013-05" db="EMBL/GenBank/DDBJ databases">
        <authorList>
            <person name="Yim A.K.Y."/>
            <person name="Chan T.F."/>
            <person name="Ji K.M."/>
            <person name="Liu X.Y."/>
            <person name="Zhou J.W."/>
            <person name="Li R.Q."/>
            <person name="Yang K.Y."/>
            <person name="Li J."/>
            <person name="Li M."/>
            <person name="Law P.T.W."/>
            <person name="Wu Y.L."/>
            <person name="Cai Z.L."/>
            <person name="Qin H."/>
            <person name="Bao Y."/>
            <person name="Leung R.K.K."/>
            <person name="Ng P.K.S."/>
            <person name="Zou J."/>
            <person name="Zhong X.J."/>
            <person name="Ran P.X."/>
            <person name="Zhong N.S."/>
            <person name="Liu Z.G."/>
            <person name="Tsui S.K.W."/>
        </authorList>
    </citation>
    <scope>NUCLEOTIDE SEQUENCE</scope>
    <source>
        <strain evidence="2">Derf</strain>
        <tissue evidence="2">Whole organism</tissue>
    </source>
</reference>
<dbReference type="AlphaFoldDB" id="A0A922IEC0"/>
<dbReference type="GO" id="GO:0005739">
    <property type="term" value="C:mitochondrion"/>
    <property type="evidence" value="ECO:0007669"/>
    <property type="project" value="TreeGrafter"/>
</dbReference>
<proteinExistence type="predicted"/>
<name>A0A922IEC0_DERFA</name>
<evidence type="ECO:0000313" key="3">
    <source>
        <dbReference type="Proteomes" id="UP000790347"/>
    </source>
</evidence>
<dbReference type="GO" id="GO:0004364">
    <property type="term" value="F:glutathione transferase activity"/>
    <property type="evidence" value="ECO:0007669"/>
    <property type="project" value="TreeGrafter"/>
</dbReference>
<sequence>MTIVELFFDIISPFSRFQHELLMRQLGHWKSMQLKMTPVMIRDVFAAADNMPPGMNPSKAIYLNRDLKLLSDFHKIPFELPKEFMQIAIEFKVDPAQLFISAIKDHIDEATYNRLVGVFFQNFFRSNPSEIWNSDVMRKIATEMNVSSDAIDKALNTMNSEENKGKLEKNLERVKELGGFGLPMTLIHLDEKPRWVFGSDRMHIIGHLLNEQQPPILQSK</sequence>
<feature type="domain" description="DSBA-like thioredoxin" evidence="1">
    <location>
        <begin position="4"/>
        <end position="205"/>
    </location>
</feature>
<evidence type="ECO:0000259" key="1">
    <source>
        <dbReference type="Pfam" id="PF01323"/>
    </source>
</evidence>
<dbReference type="GO" id="GO:0006749">
    <property type="term" value="P:glutathione metabolic process"/>
    <property type="evidence" value="ECO:0007669"/>
    <property type="project" value="TreeGrafter"/>
</dbReference>